<protein>
    <submittedName>
        <fullName evidence="1">Uncharacterized protein</fullName>
    </submittedName>
</protein>
<dbReference type="InterPro" id="IPR008949">
    <property type="entry name" value="Isoprenoid_synthase_dom_sf"/>
</dbReference>
<dbReference type="EMBL" id="LAZR01065114">
    <property type="protein sequence ID" value="KKK56196.1"/>
    <property type="molecule type" value="Genomic_DNA"/>
</dbReference>
<sequence length="72" mass="7474">LDIEGSAKAIGKNVGSDIGNQKITYPGMLGVNKSKEVAEATAKKAVGALAGANNMYTDRLVEMSDFVLGRTS</sequence>
<reference evidence="1" key="1">
    <citation type="journal article" date="2015" name="Nature">
        <title>Complex archaea that bridge the gap between prokaryotes and eukaryotes.</title>
        <authorList>
            <person name="Spang A."/>
            <person name="Saw J.H."/>
            <person name="Jorgensen S.L."/>
            <person name="Zaremba-Niedzwiedzka K."/>
            <person name="Martijn J."/>
            <person name="Lind A.E."/>
            <person name="van Eijk R."/>
            <person name="Schleper C."/>
            <person name="Guy L."/>
            <person name="Ettema T.J."/>
        </authorList>
    </citation>
    <scope>NUCLEOTIDE SEQUENCE</scope>
</reference>
<evidence type="ECO:0000313" key="1">
    <source>
        <dbReference type="EMBL" id="KKK56196.1"/>
    </source>
</evidence>
<dbReference type="SUPFAM" id="SSF48576">
    <property type="entry name" value="Terpenoid synthases"/>
    <property type="match status" value="1"/>
</dbReference>
<name>A0A0F8Z7V9_9ZZZZ</name>
<proteinExistence type="predicted"/>
<gene>
    <name evidence="1" type="ORF">LCGC14_3066970</name>
</gene>
<feature type="non-terminal residue" evidence="1">
    <location>
        <position position="1"/>
    </location>
</feature>
<organism evidence="1">
    <name type="scientific">marine sediment metagenome</name>
    <dbReference type="NCBI Taxonomy" id="412755"/>
    <lineage>
        <taxon>unclassified sequences</taxon>
        <taxon>metagenomes</taxon>
        <taxon>ecological metagenomes</taxon>
    </lineage>
</organism>
<dbReference type="AlphaFoldDB" id="A0A0F8Z7V9"/>
<comment type="caution">
    <text evidence="1">The sequence shown here is derived from an EMBL/GenBank/DDBJ whole genome shotgun (WGS) entry which is preliminary data.</text>
</comment>
<dbReference type="Gene3D" id="1.10.600.10">
    <property type="entry name" value="Farnesyl Diphosphate Synthase"/>
    <property type="match status" value="1"/>
</dbReference>
<accession>A0A0F8Z7V9</accession>